<evidence type="ECO:0000313" key="2">
    <source>
        <dbReference type="EMBL" id="CAK7212669.1"/>
    </source>
</evidence>
<keyword evidence="3" id="KW-1185">Reference proteome</keyword>
<reference evidence="2 3" key="1">
    <citation type="submission" date="2024-01" db="EMBL/GenBank/DDBJ databases">
        <authorList>
            <person name="Allen C."/>
            <person name="Tagirdzhanova G."/>
        </authorList>
    </citation>
    <scope>NUCLEOTIDE SEQUENCE [LARGE SCALE GENOMIC DNA]</scope>
</reference>
<dbReference type="EMBL" id="CAWUHC010000008">
    <property type="protein sequence ID" value="CAK7212669.1"/>
    <property type="molecule type" value="Genomic_DNA"/>
</dbReference>
<proteinExistence type="predicted"/>
<name>A0ABP0AZZ4_9PEZI</name>
<gene>
    <name evidence="2" type="ORF">SBRCBS47491_001545</name>
</gene>
<accession>A0ABP0AZZ4</accession>
<evidence type="ECO:0000313" key="3">
    <source>
        <dbReference type="Proteomes" id="UP001642406"/>
    </source>
</evidence>
<dbReference type="Proteomes" id="UP001642406">
    <property type="component" value="Unassembled WGS sequence"/>
</dbReference>
<feature type="region of interest" description="Disordered" evidence="1">
    <location>
        <begin position="1"/>
        <end position="62"/>
    </location>
</feature>
<organism evidence="2 3">
    <name type="scientific">Sporothrix bragantina</name>
    <dbReference type="NCBI Taxonomy" id="671064"/>
    <lineage>
        <taxon>Eukaryota</taxon>
        <taxon>Fungi</taxon>
        <taxon>Dikarya</taxon>
        <taxon>Ascomycota</taxon>
        <taxon>Pezizomycotina</taxon>
        <taxon>Sordariomycetes</taxon>
        <taxon>Sordariomycetidae</taxon>
        <taxon>Ophiostomatales</taxon>
        <taxon>Ophiostomataceae</taxon>
        <taxon>Sporothrix</taxon>
    </lineage>
</organism>
<protein>
    <submittedName>
        <fullName evidence="2">Uncharacterized protein</fullName>
    </submittedName>
</protein>
<evidence type="ECO:0000256" key="1">
    <source>
        <dbReference type="SAM" id="MobiDB-lite"/>
    </source>
</evidence>
<feature type="compositionally biased region" description="Gly residues" evidence="1">
    <location>
        <begin position="15"/>
        <end position="28"/>
    </location>
</feature>
<sequence length="62" mass="6431">MRRSGGSHPLRTFGQSGGRGTGTMGIGNQGNAIQLDHSDADSDSQRGIFADRWASKPSLSAA</sequence>
<comment type="caution">
    <text evidence="2">The sequence shown here is derived from an EMBL/GenBank/DDBJ whole genome shotgun (WGS) entry which is preliminary data.</text>
</comment>